<dbReference type="EMBL" id="JAAOIC020000047">
    <property type="protein sequence ID" value="KAG8037854.1"/>
    <property type="molecule type" value="Genomic_DNA"/>
</dbReference>
<dbReference type="InterPro" id="IPR001258">
    <property type="entry name" value="NHL_repeat"/>
</dbReference>
<feature type="repeat" description="NHL" evidence="2">
    <location>
        <begin position="330"/>
        <end position="360"/>
    </location>
</feature>
<keyword evidence="1" id="KW-0677">Repeat</keyword>
<dbReference type="PANTHER" id="PTHR24104">
    <property type="entry name" value="E3 UBIQUITIN-PROTEIN LIGASE NHLRC1-RELATED"/>
    <property type="match status" value="1"/>
</dbReference>
<keyword evidence="5" id="KW-1185">Reference proteome</keyword>
<dbReference type="OrthoDB" id="342730at2759"/>
<dbReference type="GO" id="GO:0000209">
    <property type="term" value="P:protein polyubiquitination"/>
    <property type="evidence" value="ECO:0007669"/>
    <property type="project" value="TreeGrafter"/>
</dbReference>
<evidence type="ECO:0000256" key="3">
    <source>
        <dbReference type="SAM" id="MobiDB-lite"/>
    </source>
</evidence>
<comment type="caution">
    <text evidence="4">The sequence shown here is derived from an EMBL/GenBank/DDBJ whole genome shotgun (WGS) entry which is preliminary data.</text>
</comment>
<reference evidence="4" key="2">
    <citation type="submission" date="2021-04" db="EMBL/GenBank/DDBJ databases">
        <title>Genome-wide patterns of bracovirus chromosomal integration into multiple host tissues during parasitism.</title>
        <authorList>
            <person name="Chebbi M.A.C."/>
        </authorList>
    </citation>
    <scope>NUCLEOTIDE SEQUENCE</scope>
    <source>
        <tissue evidence="4">Whole body</tissue>
    </source>
</reference>
<evidence type="ECO:0000256" key="1">
    <source>
        <dbReference type="ARBA" id="ARBA00022737"/>
    </source>
</evidence>
<dbReference type="GO" id="GO:0061630">
    <property type="term" value="F:ubiquitin protein ligase activity"/>
    <property type="evidence" value="ECO:0007669"/>
    <property type="project" value="TreeGrafter"/>
</dbReference>
<dbReference type="Proteomes" id="UP000729913">
    <property type="component" value="Unassembled WGS sequence"/>
</dbReference>
<name>A0A8J5REB3_9HYME</name>
<dbReference type="AlphaFoldDB" id="A0A8J5REB3"/>
<evidence type="ECO:0000313" key="4">
    <source>
        <dbReference type="EMBL" id="KAG8037854.1"/>
    </source>
</evidence>
<evidence type="ECO:0000313" key="5">
    <source>
        <dbReference type="Proteomes" id="UP000729913"/>
    </source>
</evidence>
<feature type="region of interest" description="Disordered" evidence="3">
    <location>
        <begin position="231"/>
        <end position="287"/>
    </location>
</feature>
<protein>
    <submittedName>
        <fullName evidence="4">Uncharacterized protein</fullName>
    </submittedName>
</protein>
<organism evidence="4 5">
    <name type="scientific">Cotesia typhae</name>
    <dbReference type="NCBI Taxonomy" id="2053667"/>
    <lineage>
        <taxon>Eukaryota</taxon>
        <taxon>Metazoa</taxon>
        <taxon>Ecdysozoa</taxon>
        <taxon>Arthropoda</taxon>
        <taxon>Hexapoda</taxon>
        <taxon>Insecta</taxon>
        <taxon>Pterygota</taxon>
        <taxon>Neoptera</taxon>
        <taxon>Endopterygota</taxon>
        <taxon>Hymenoptera</taxon>
        <taxon>Apocrita</taxon>
        <taxon>Ichneumonoidea</taxon>
        <taxon>Braconidae</taxon>
        <taxon>Microgastrinae</taxon>
        <taxon>Cotesia</taxon>
    </lineage>
</organism>
<dbReference type="InterPro" id="IPR050952">
    <property type="entry name" value="TRIM-NHL_E3_ligases"/>
</dbReference>
<dbReference type="GO" id="GO:0043161">
    <property type="term" value="P:proteasome-mediated ubiquitin-dependent protein catabolic process"/>
    <property type="evidence" value="ECO:0007669"/>
    <property type="project" value="TreeGrafter"/>
</dbReference>
<feature type="compositionally biased region" description="Polar residues" evidence="3">
    <location>
        <begin position="231"/>
        <end position="245"/>
    </location>
</feature>
<dbReference type="PROSITE" id="PS51125">
    <property type="entry name" value="NHL"/>
    <property type="match status" value="1"/>
</dbReference>
<feature type="compositionally biased region" description="Low complexity" evidence="3">
    <location>
        <begin position="246"/>
        <end position="258"/>
    </location>
</feature>
<evidence type="ECO:0000256" key="2">
    <source>
        <dbReference type="PROSITE-ProRule" id="PRU00504"/>
    </source>
</evidence>
<reference evidence="4" key="1">
    <citation type="submission" date="2020-03" db="EMBL/GenBank/DDBJ databases">
        <authorList>
            <person name="Chebbi M.A."/>
            <person name="Drezen J.M."/>
        </authorList>
    </citation>
    <scope>NUCLEOTIDE SEQUENCE</scope>
    <source>
        <tissue evidence="4">Whole body</tissue>
    </source>
</reference>
<dbReference type="PANTHER" id="PTHR24104:SF25">
    <property type="entry name" value="PROTEIN LIN-41"/>
    <property type="match status" value="1"/>
</dbReference>
<accession>A0A8J5REB3</accession>
<gene>
    <name evidence="4" type="ORF">G9C98_006065</name>
</gene>
<proteinExistence type="predicted"/>
<dbReference type="Pfam" id="PF01436">
    <property type="entry name" value="NHL"/>
    <property type="match status" value="1"/>
</dbReference>
<sequence length="593" mass="69750">MLAHIAVLNQREPICIECLRYEHKSLKHHYESISKTESRLDKELSSINDKIDDLESVQPQNEKIIEEIDFQYYQVEDKINETYQTLEILLKKYRDDSLIKLKELRKSRKFEVIETFSKMTDCSLEINTEIHQFFTQFLRSNNTLDNIALKEKLIEELTNCVNRMSKLKNEFRVDFNKFNEQCFSEMMDNFSKMIDEKMIQRIYHSSNPFLDKLTESERYTLKEVTIDRKTPQLNGVNKQTDNNCHSSQLSSLQSRESSIPNQEQSTEEKKIQMVEEEETFCPSDKKNNSAEDHKNFIVSRNAPLKYFLTKNLDNNFRPASLRLEKKFNYFTNPQDFCLNTKGNIVVADTGNHRIGVYDRYGNHKFEFGRHCKIKSFFLFPKCVSIFMNSNSQNYGNIVIYDKVHYCCRLQIFTEGGDYLKIAKFKEMAKIEALTTTMDDLIITMDANKEIFIISDTLVIINRINCHKFLTIPFYIAAKDDEIFITDWKKHNISVINRKGQFLGYIGFEKQTFCPRGICFVGDKIIFSHIDRLNDAVNFYEYSKNGRCYLKYVLKNIKVSISGRFEITKDGFLVLLGKFPVSKIMILKTLTQFN</sequence>
<dbReference type="GO" id="GO:0008270">
    <property type="term" value="F:zinc ion binding"/>
    <property type="evidence" value="ECO:0007669"/>
    <property type="project" value="UniProtKB-KW"/>
</dbReference>